<dbReference type="GO" id="GO:0030313">
    <property type="term" value="C:cell envelope"/>
    <property type="evidence" value="ECO:0007669"/>
    <property type="project" value="UniProtKB-SubCell"/>
</dbReference>
<dbReference type="Pfam" id="PF00497">
    <property type="entry name" value="SBP_bac_3"/>
    <property type="match status" value="1"/>
</dbReference>
<dbReference type="PANTHER" id="PTHR35936:SF34">
    <property type="entry name" value="ABC TRANSPORTER EXTRACELLULAR-BINDING PROTEIN YCKB-RELATED"/>
    <property type="match status" value="1"/>
</dbReference>
<keyword evidence="9" id="KW-1185">Reference proteome</keyword>
<dbReference type="PROSITE" id="PS51257">
    <property type="entry name" value="PROKAR_LIPOPROTEIN"/>
    <property type="match status" value="1"/>
</dbReference>
<organism evidence="8 9">
    <name type="scientific">Antrihabitans cavernicola</name>
    <dbReference type="NCBI Taxonomy" id="2495913"/>
    <lineage>
        <taxon>Bacteria</taxon>
        <taxon>Bacillati</taxon>
        <taxon>Actinomycetota</taxon>
        <taxon>Actinomycetes</taxon>
        <taxon>Mycobacteriales</taxon>
        <taxon>Nocardiaceae</taxon>
        <taxon>Antrihabitans</taxon>
    </lineage>
</organism>
<comment type="caution">
    <text evidence="8">The sequence shown here is derived from an EMBL/GenBank/DDBJ whole genome shotgun (WGS) entry which is preliminary data.</text>
</comment>
<feature type="domain" description="Solute-binding protein family 3/N-terminal" evidence="6">
    <location>
        <begin position="38"/>
        <end position="256"/>
    </location>
</feature>
<evidence type="ECO:0000259" key="6">
    <source>
        <dbReference type="SMART" id="SM00062"/>
    </source>
</evidence>
<evidence type="ECO:0000256" key="5">
    <source>
        <dbReference type="SAM" id="SignalP"/>
    </source>
</evidence>
<dbReference type="SMART" id="SM00062">
    <property type="entry name" value="PBPb"/>
    <property type="match status" value="1"/>
</dbReference>
<keyword evidence="3 5" id="KW-0732">Signal</keyword>
<accession>A0A5A7SB27</accession>
<dbReference type="AlphaFoldDB" id="A0A5A7SB27"/>
<evidence type="ECO:0000256" key="2">
    <source>
        <dbReference type="ARBA" id="ARBA00010333"/>
    </source>
</evidence>
<feature type="chain" id="PRO_5022730125" evidence="5">
    <location>
        <begin position="24"/>
        <end position="260"/>
    </location>
</feature>
<dbReference type="InterPro" id="IPR001320">
    <property type="entry name" value="Iontro_rcpt_C"/>
</dbReference>
<evidence type="ECO:0000259" key="7">
    <source>
        <dbReference type="SMART" id="SM00079"/>
    </source>
</evidence>
<evidence type="ECO:0000256" key="4">
    <source>
        <dbReference type="RuleBase" id="RU003744"/>
    </source>
</evidence>
<evidence type="ECO:0000313" key="9">
    <source>
        <dbReference type="Proteomes" id="UP000322244"/>
    </source>
</evidence>
<dbReference type="SUPFAM" id="SSF53850">
    <property type="entry name" value="Periplasmic binding protein-like II"/>
    <property type="match status" value="1"/>
</dbReference>
<dbReference type="CDD" id="cd13711">
    <property type="entry name" value="PBP2_Ngo0372_TcyA"/>
    <property type="match status" value="1"/>
</dbReference>
<dbReference type="OrthoDB" id="9814902at2"/>
<protein>
    <submittedName>
        <fullName evidence="8">Amino acid ABC transporter substrate-binding protein</fullName>
    </submittedName>
</protein>
<dbReference type="InterPro" id="IPR018313">
    <property type="entry name" value="SBP_3_CS"/>
</dbReference>
<dbReference type="Proteomes" id="UP000322244">
    <property type="component" value="Unassembled WGS sequence"/>
</dbReference>
<comment type="subcellular location">
    <subcellularLocation>
        <location evidence="1">Cell envelope</location>
    </subcellularLocation>
</comment>
<evidence type="ECO:0000256" key="3">
    <source>
        <dbReference type="ARBA" id="ARBA00022729"/>
    </source>
</evidence>
<comment type="similarity">
    <text evidence="2 4">Belongs to the bacterial solute-binding protein 3 family.</text>
</comment>
<gene>
    <name evidence="8" type="ORF">FOY51_12400</name>
</gene>
<dbReference type="SMART" id="SM00079">
    <property type="entry name" value="PBPe"/>
    <property type="match status" value="1"/>
</dbReference>
<dbReference type="EMBL" id="VLNY01000005">
    <property type="protein sequence ID" value="KAA0022499.1"/>
    <property type="molecule type" value="Genomic_DNA"/>
</dbReference>
<dbReference type="Gene3D" id="3.40.190.10">
    <property type="entry name" value="Periplasmic binding protein-like II"/>
    <property type="match status" value="2"/>
</dbReference>
<dbReference type="RefSeq" id="WP_149430555.1">
    <property type="nucleotide sequence ID" value="NZ_VLNY01000005.1"/>
</dbReference>
<dbReference type="PANTHER" id="PTHR35936">
    <property type="entry name" value="MEMBRANE-BOUND LYTIC MUREIN TRANSGLYCOSYLASE F"/>
    <property type="match status" value="1"/>
</dbReference>
<sequence length="260" mass="27247">MRRTLLAASVVALAALSMTGCSSDSGKPVIDQVKAAGVLKVGTEGTYSPFTFQGPDGKLTGYDVDVVEAVGKKLGVNVQFVTTPFDSIFAGLTAKRYDLVANQVTINDDRKAKYDLSDPYTVSEGVIVTRADDNSIKSLADLKGKTTAQSSTSNWAKVATDAGAKVESVEGFVQAIQLLKDGRVDATVNDNLAVAEYQKQSNDGGVKIAGNTGDKSQQAFAARKDSGLIADVNKALTDLSADGTLKTISEKYFGTDVSGK</sequence>
<feature type="domain" description="Ionotropic glutamate receptor C-terminal" evidence="7">
    <location>
        <begin position="38"/>
        <end position="255"/>
    </location>
</feature>
<evidence type="ECO:0000313" key="8">
    <source>
        <dbReference type="EMBL" id="KAA0022499.1"/>
    </source>
</evidence>
<dbReference type="PROSITE" id="PS01039">
    <property type="entry name" value="SBP_BACTERIAL_3"/>
    <property type="match status" value="1"/>
</dbReference>
<dbReference type="GO" id="GO:0015276">
    <property type="term" value="F:ligand-gated monoatomic ion channel activity"/>
    <property type="evidence" value="ECO:0007669"/>
    <property type="project" value="InterPro"/>
</dbReference>
<name>A0A5A7SB27_9NOCA</name>
<evidence type="ECO:0000256" key="1">
    <source>
        <dbReference type="ARBA" id="ARBA00004196"/>
    </source>
</evidence>
<dbReference type="InterPro" id="IPR001638">
    <property type="entry name" value="Solute-binding_3/MltF_N"/>
</dbReference>
<feature type="signal peptide" evidence="5">
    <location>
        <begin position="1"/>
        <end position="23"/>
    </location>
</feature>
<dbReference type="GO" id="GO:0016020">
    <property type="term" value="C:membrane"/>
    <property type="evidence" value="ECO:0007669"/>
    <property type="project" value="InterPro"/>
</dbReference>
<proteinExistence type="inferred from homology"/>
<reference evidence="8 9" key="1">
    <citation type="submission" date="2019-07" db="EMBL/GenBank/DDBJ databases">
        <title>Rhodococcus cavernicolus sp. nov., isolated from a cave.</title>
        <authorList>
            <person name="Lee S.D."/>
        </authorList>
    </citation>
    <scope>NUCLEOTIDE SEQUENCE [LARGE SCALE GENOMIC DNA]</scope>
    <source>
        <strain evidence="8 9">C1-24</strain>
    </source>
</reference>